<evidence type="ECO:0000313" key="1">
    <source>
        <dbReference type="EMBL" id="TVU01035.1"/>
    </source>
</evidence>
<feature type="non-terminal residue" evidence="1">
    <location>
        <position position="1"/>
    </location>
</feature>
<dbReference type="Gramene" id="TVU01035">
    <property type="protein sequence ID" value="TVU01035"/>
    <property type="gene ID" value="EJB05_53516"/>
</dbReference>
<protein>
    <submittedName>
        <fullName evidence="1">Uncharacterized protein</fullName>
    </submittedName>
</protein>
<reference evidence="1 2" key="1">
    <citation type="journal article" date="2019" name="Sci. Rep.">
        <title>A high-quality genome of Eragrostis curvula grass provides insights into Poaceae evolution and supports new strategies to enhance forage quality.</title>
        <authorList>
            <person name="Carballo J."/>
            <person name="Santos B.A.C.M."/>
            <person name="Zappacosta D."/>
            <person name="Garbus I."/>
            <person name="Selva J.P."/>
            <person name="Gallo C.A."/>
            <person name="Diaz A."/>
            <person name="Albertini E."/>
            <person name="Caccamo M."/>
            <person name="Echenique V."/>
        </authorList>
    </citation>
    <scope>NUCLEOTIDE SEQUENCE [LARGE SCALE GENOMIC DNA]</scope>
    <source>
        <strain evidence="2">cv. Victoria</strain>
        <tissue evidence="1">Leaf</tissue>
    </source>
</reference>
<gene>
    <name evidence="1" type="ORF">EJB05_53516</name>
</gene>
<dbReference type="EMBL" id="RWGY01000503">
    <property type="protein sequence ID" value="TVU01035.1"/>
    <property type="molecule type" value="Genomic_DNA"/>
</dbReference>
<proteinExistence type="predicted"/>
<keyword evidence="2" id="KW-1185">Reference proteome</keyword>
<dbReference type="Proteomes" id="UP000324897">
    <property type="component" value="Unassembled WGS sequence"/>
</dbReference>
<dbReference type="OrthoDB" id="721752at2759"/>
<sequence>MVRMAGVGPEWSHSMAHALALDARTWSREDVPGLGLIDEDVDLLKGCAGPASGRRDATSGIRADPCGFTGTCGRSCAGMVRMAGMGPEWSHSMAHALALDARTWPRGDVPGLLLIDEDVDLLRG</sequence>
<organism evidence="1 2">
    <name type="scientific">Eragrostis curvula</name>
    <name type="common">weeping love grass</name>
    <dbReference type="NCBI Taxonomy" id="38414"/>
    <lineage>
        <taxon>Eukaryota</taxon>
        <taxon>Viridiplantae</taxon>
        <taxon>Streptophyta</taxon>
        <taxon>Embryophyta</taxon>
        <taxon>Tracheophyta</taxon>
        <taxon>Spermatophyta</taxon>
        <taxon>Magnoliopsida</taxon>
        <taxon>Liliopsida</taxon>
        <taxon>Poales</taxon>
        <taxon>Poaceae</taxon>
        <taxon>PACMAD clade</taxon>
        <taxon>Chloridoideae</taxon>
        <taxon>Eragrostideae</taxon>
        <taxon>Eragrostidinae</taxon>
        <taxon>Eragrostis</taxon>
    </lineage>
</organism>
<comment type="caution">
    <text evidence="1">The sequence shown here is derived from an EMBL/GenBank/DDBJ whole genome shotgun (WGS) entry which is preliminary data.</text>
</comment>
<evidence type="ECO:0000313" key="2">
    <source>
        <dbReference type="Proteomes" id="UP000324897"/>
    </source>
</evidence>
<dbReference type="AlphaFoldDB" id="A0A5J9SPX3"/>
<name>A0A5J9SPX3_9POAL</name>
<accession>A0A5J9SPX3</accession>